<feature type="transmembrane region" description="Helical" evidence="2">
    <location>
        <begin position="240"/>
        <end position="259"/>
    </location>
</feature>
<dbReference type="Proteomes" id="UP000265618">
    <property type="component" value="Unassembled WGS sequence"/>
</dbReference>
<feature type="transmembrane region" description="Helical" evidence="2">
    <location>
        <begin position="208"/>
        <end position="228"/>
    </location>
</feature>
<dbReference type="Gene3D" id="1.20.1250.20">
    <property type="entry name" value="MFS general substrate transporter like domains"/>
    <property type="match status" value="2"/>
</dbReference>
<feature type="region of interest" description="Disordered" evidence="1">
    <location>
        <begin position="289"/>
        <end position="309"/>
    </location>
</feature>
<keyword evidence="2" id="KW-1133">Transmembrane helix</keyword>
<dbReference type="GO" id="GO:0022857">
    <property type="term" value="F:transmembrane transporter activity"/>
    <property type="evidence" value="ECO:0007669"/>
    <property type="project" value="InterPro"/>
</dbReference>
<dbReference type="Gene3D" id="3.40.50.1110">
    <property type="entry name" value="SGNH hydrolase"/>
    <property type="match status" value="1"/>
</dbReference>
<dbReference type="InterPro" id="IPR036259">
    <property type="entry name" value="MFS_trans_sf"/>
</dbReference>
<dbReference type="SUPFAM" id="SSF52266">
    <property type="entry name" value="SGNH hydrolase"/>
    <property type="match status" value="1"/>
</dbReference>
<dbReference type="AlphaFoldDB" id="A0A9K3CTF4"/>
<name>A0A9K3CTF4_9EUKA</name>
<organism evidence="3 4">
    <name type="scientific">Kipferlia bialata</name>
    <dbReference type="NCBI Taxonomy" id="797122"/>
    <lineage>
        <taxon>Eukaryota</taxon>
        <taxon>Metamonada</taxon>
        <taxon>Carpediemonas-like organisms</taxon>
        <taxon>Kipferlia</taxon>
    </lineage>
</organism>
<feature type="transmembrane region" description="Helical" evidence="2">
    <location>
        <begin position="121"/>
        <end position="141"/>
    </location>
</feature>
<feature type="transmembrane region" description="Helical" evidence="2">
    <location>
        <begin position="570"/>
        <end position="588"/>
    </location>
</feature>
<accession>A0A9K3CTF4</accession>
<dbReference type="PANTHER" id="PTHR23518:SF2">
    <property type="entry name" value="MAJOR FACILITATOR SUPERFAMILY TRANSPORTER"/>
    <property type="match status" value="1"/>
</dbReference>
<evidence type="ECO:0000256" key="2">
    <source>
        <dbReference type="SAM" id="Phobius"/>
    </source>
</evidence>
<feature type="transmembrane region" description="Helical" evidence="2">
    <location>
        <begin position="476"/>
        <end position="497"/>
    </location>
</feature>
<dbReference type="SUPFAM" id="SSF103473">
    <property type="entry name" value="MFS general substrate transporter"/>
    <property type="match status" value="1"/>
</dbReference>
<dbReference type="Pfam" id="PF07690">
    <property type="entry name" value="MFS_1"/>
    <property type="match status" value="1"/>
</dbReference>
<reference evidence="3 4" key="1">
    <citation type="journal article" date="2018" name="PLoS ONE">
        <title>The draft genome of Kipferlia bialata reveals reductive genome evolution in fornicate parasites.</title>
        <authorList>
            <person name="Tanifuji G."/>
            <person name="Takabayashi S."/>
            <person name="Kume K."/>
            <person name="Takagi M."/>
            <person name="Nakayama T."/>
            <person name="Kamikawa R."/>
            <person name="Inagaki Y."/>
            <person name="Hashimoto T."/>
        </authorList>
    </citation>
    <scope>NUCLEOTIDE SEQUENCE [LARGE SCALE GENOMIC DNA]</scope>
    <source>
        <strain evidence="3">NY0173</strain>
    </source>
</reference>
<gene>
    <name evidence="3" type="ORF">KIPB_004113</name>
</gene>
<keyword evidence="4" id="KW-1185">Reference proteome</keyword>
<dbReference type="EMBL" id="BDIP01000849">
    <property type="protein sequence ID" value="GIQ82891.1"/>
    <property type="molecule type" value="Genomic_DNA"/>
</dbReference>
<sequence length="633" mass="67718">MPSAPKILCFGDSLTQYGVRSGAWVQRLISATEAKADVVVRGFSGYNSVQALSLLPTLPTDCEMGRVFQSVSSLPLLRHMSHNGVVATLTGPFFSLPYNNVVVYFTMYLLELGITERQVGIYQTILMTTQIFASLVSGYLADKYGREATVILFDILSWPGADLFWALSDTIYGQIVGGILNGINKVVYVSFMCLLTEKATSPQRLVNFSGFHFTLLVGGLFTPIGGWVVDKYGLVDGERILLLSSAAIMTTTFSIRHCMWERERGAKAGAHAKGAGACLPSTHTILDVTEGEGERERETQSEGGEEVPVTDTVTGDVKEERGEGEGISDVCEVCDNSSDSTSTSVVADALPVSTEALVLPDTSEGKSGTSILGMDTDTHTEVVGGVAASDMGVEGEDREAGVTGETETEAPTEAGADSVTEAETMWGGLSAAFRYFVSTTPMRYCLGLAAGVQFYVIFKPLFYYDYLVKTVGVSDRGVSLVAMGMAATTIVMLLLVIPRVPPRLVPQALSLGLLIGAVAVSLLVVLETHYYVPLLATAVLLDGISIAVMRPMVDTLWSDMLEDERRASQLAGGHVLFSLIALPAGSAAAELYKWIPASPFVAASLMLLGMAACSYILGHYLRKEAQVARDTQV</sequence>
<feature type="region of interest" description="Disordered" evidence="1">
    <location>
        <begin position="393"/>
        <end position="417"/>
    </location>
</feature>
<keyword evidence="2" id="KW-0812">Transmembrane</keyword>
<protein>
    <submittedName>
        <fullName evidence="3">Major facilitator superfamily protein</fullName>
    </submittedName>
</protein>
<feature type="transmembrane region" description="Helical" evidence="2">
    <location>
        <begin position="600"/>
        <end position="621"/>
    </location>
</feature>
<dbReference type="OrthoDB" id="671439at2759"/>
<feature type="transmembrane region" description="Helical" evidence="2">
    <location>
        <begin position="444"/>
        <end position="464"/>
    </location>
</feature>
<evidence type="ECO:0000313" key="4">
    <source>
        <dbReference type="Proteomes" id="UP000265618"/>
    </source>
</evidence>
<feature type="compositionally biased region" description="Low complexity" evidence="1">
    <location>
        <begin position="401"/>
        <end position="416"/>
    </location>
</feature>
<evidence type="ECO:0000256" key="1">
    <source>
        <dbReference type="SAM" id="MobiDB-lite"/>
    </source>
</evidence>
<keyword evidence="2" id="KW-0472">Membrane</keyword>
<feature type="transmembrane region" description="Helical" evidence="2">
    <location>
        <begin position="85"/>
        <end position="109"/>
    </location>
</feature>
<feature type="transmembrane region" description="Helical" evidence="2">
    <location>
        <begin position="504"/>
        <end position="524"/>
    </location>
</feature>
<comment type="caution">
    <text evidence="3">The sequence shown here is derived from an EMBL/GenBank/DDBJ whole genome shotgun (WGS) entry which is preliminary data.</text>
</comment>
<dbReference type="InterPro" id="IPR036514">
    <property type="entry name" value="SGNH_hydro_sf"/>
</dbReference>
<feature type="transmembrane region" description="Helical" evidence="2">
    <location>
        <begin position="530"/>
        <end position="549"/>
    </location>
</feature>
<evidence type="ECO:0000313" key="3">
    <source>
        <dbReference type="EMBL" id="GIQ82891.1"/>
    </source>
</evidence>
<dbReference type="PANTHER" id="PTHR23518">
    <property type="entry name" value="C-METHYLTRANSFERASE"/>
    <property type="match status" value="1"/>
</dbReference>
<dbReference type="InterPro" id="IPR011701">
    <property type="entry name" value="MFS"/>
</dbReference>
<proteinExistence type="predicted"/>
<feature type="transmembrane region" description="Helical" evidence="2">
    <location>
        <begin position="171"/>
        <end position="196"/>
    </location>
</feature>